<proteinExistence type="predicted"/>
<keyword evidence="3" id="KW-1185">Reference proteome</keyword>
<sequence length="163" mass="18724">MLTHPFWGIVEESWAGMAPQQKFVLPGFEQPIEVFLGEELFEEDEEDEEYDLSPAQLDEYAATFQAFVADAPRLLPELQQQTFARYQDLYASFYEDSAQSGAPALYLRTPEEHFAYLQDVAYLRITDEQTLRLSIRYGLDPEHGLEIRFEANQLAEMGGIAET</sequence>
<evidence type="ECO:0000313" key="3">
    <source>
        <dbReference type="Proteomes" id="UP000298337"/>
    </source>
</evidence>
<gene>
    <name evidence="2" type="ORF">EU556_22150</name>
</gene>
<evidence type="ECO:0000259" key="1">
    <source>
        <dbReference type="Pfam" id="PF22481"/>
    </source>
</evidence>
<protein>
    <recommendedName>
        <fullName evidence="1">DUF6985 domain-containing protein</fullName>
    </recommendedName>
</protein>
<dbReference type="EMBL" id="SRLA01000005">
    <property type="protein sequence ID" value="TGE04883.1"/>
    <property type="molecule type" value="Genomic_DNA"/>
</dbReference>
<reference evidence="2 3" key="1">
    <citation type="submission" date="2019-04" db="EMBL/GenBank/DDBJ databases">
        <authorList>
            <person name="Feng G."/>
            <person name="Zhang J."/>
            <person name="Zhu H."/>
        </authorList>
    </citation>
    <scope>NUCLEOTIDE SEQUENCE [LARGE SCALE GENOMIC DNA]</scope>
    <source>
        <strain evidence="2 3">92R-1</strain>
    </source>
</reference>
<evidence type="ECO:0000313" key="2">
    <source>
        <dbReference type="EMBL" id="TGE04883.1"/>
    </source>
</evidence>
<dbReference type="InterPro" id="IPR054254">
    <property type="entry name" value="DUF6985"/>
</dbReference>
<name>A0A4Z0P1G8_9BACT</name>
<accession>A0A4Z0P1G8</accession>
<organism evidence="2 3">
    <name type="scientific">Hymenobacter fodinae</name>
    <dbReference type="NCBI Taxonomy" id="2510796"/>
    <lineage>
        <taxon>Bacteria</taxon>
        <taxon>Pseudomonadati</taxon>
        <taxon>Bacteroidota</taxon>
        <taxon>Cytophagia</taxon>
        <taxon>Cytophagales</taxon>
        <taxon>Hymenobacteraceae</taxon>
        <taxon>Hymenobacter</taxon>
    </lineage>
</organism>
<comment type="caution">
    <text evidence="2">The sequence shown here is derived from an EMBL/GenBank/DDBJ whole genome shotgun (WGS) entry which is preliminary data.</text>
</comment>
<dbReference type="Proteomes" id="UP000298337">
    <property type="component" value="Unassembled WGS sequence"/>
</dbReference>
<dbReference type="Pfam" id="PF22481">
    <property type="entry name" value="DUF6985"/>
    <property type="match status" value="1"/>
</dbReference>
<dbReference type="RefSeq" id="WP_135436344.1">
    <property type="nucleotide sequence ID" value="NZ_SRLA01000005.1"/>
</dbReference>
<dbReference type="AlphaFoldDB" id="A0A4Z0P1G8"/>
<dbReference type="OrthoDB" id="6692687at2"/>
<feature type="domain" description="DUF6985" evidence="1">
    <location>
        <begin position="25"/>
        <end position="159"/>
    </location>
</feature>